<keyword evidence="7 10" id="KW-0067">ATP-binding</keyword>
<protein>
    <recommendedName>
        <fullName evidence="2">non-specific serine/threonine protein kinase</fullName>
        <ecNumber evidence="2">2.7.11.1</ecNumber>
    </recommendedName>
</protein>
<dbReference type="InterPro" id="IPR011009">
    <property type="entry name" value="Kinase-like_dom_sf"/>
</dbReference>
<evidence type="ECO:0000256" key="3">
    <source>
        <dbReference type="ARBA" id="ARBA00022527"/>
    </source>
</evidence>
<dbReference type="PANTHER" id="PTHR24346">
    <property type="entry name" value="MAP/MICROTUBULE AFFINITY-REGULATING KINASE"/>
    <property type="match status" value="1"/>
</dbReference>
<dbReference type="InterPro" id="IPR017441">
    <property type="entry name" value="Protein_kinase_ATP_BS"/>
</dbReference>
<dbReference type="Pfam" id="PF00069">
    <property type="entry name" value="Pkinase"/>
    <property type="match status" value="1"/>
</dbReference>
<comment type="similarity">
    <text evidence="1">Belongs to the protein kinase superfamily. CAMK Ser/Thr protein kinase family. SNF1 subfamily.</text>
</comment>
<evidence type="ECO:0000256" key="7">
    <source>
        <dbReference type="ARBA" id="ARBA00022840"/>
    </source>
</evidence>
<dbReference type="InterPro" id="IPR034673">
    <property type="entry name" value="MELK"/>
</dbReference>
<keyword evidence="4" id="KW-0808">Transferase</keyword>
<dbReference type="CDD" id="cd14341">
    <property type="entry name" value="UBA_MELK"/>
    <property type="match status" value="1"/>
</dbReference>
<evidence type="ECO:0000256" key="6">
    <source>
        <dbReference type="ARBA" id="ARBA00022777"/>
    </source>
</evidence>
<evidence type="ECO:0000259" key="12">
    <source>
        <dbReference type="PROSITE" id="PS50011"/>
    </source>
</evidence>
<dbReference type="PROSITE" id="PS50011">
    <property type="entry name" value="PROTEIN_KINASE_DOM"/>
    <property type="match status" value="1"/>
</dbReference>
<dbReference type="InterPro" id="IPR028375">
    <property type="entry name" value="KA1/Ssp2_C"/>
</dbReference>
<reference evidence="13" key="1">
    <citation type="submission" date="2025-08" db="UniProtKB">
        <authorList>
            <consortium name="Ensembl"/>
        </authorList>
    </citation>
    <scope>IDENTIFICATION</scope>
</reference>
<dbReference type="Gene3D" id="3.30.310.80">
    <property type="entry name" value="Kinase associated domain 1, KA1"/>
    <property type="match status" value="1"/>
</dbReference>
<dbReference type="Gene3D" id="1.10.510.10">
    <property type="entry name" value="Transferase(Phosphotransferase) domain 1"/>
    <property type="match status" value="1"/>
</dbReference>
<keyword evidence="3" id="KW-0723">Serine/threonine-protein kinase</keyword>
<reference evidence="13" key="2">
    <citation type="submission" date="2025-09" db="UniProtKB">
        <authorList>
            <consortium name="Ensembl"/>
        </authorList>
    </citation>
    <scope>IDENTIFICATION</scope>
</reference>
<dbReference type="Ensembl" id="ENSEBUT00000000552.1">
    <property type="protein sequence ID" value="ENSEBUP00000000260.1"/>
    <property type="gene ID" value="ENSEBUG00000000463.1"/>
</dbReference>
<evidence type="ECO:0000256" key="4">
    <source>
        <dbReference type="ARBA" id="ARBA00022679"/>
    </source>
</evidence>
<dbReference type="PROSITE" id="PS00107">
    <property type="entry name" value="PROTEIN_KINASE_ATP"/>
    <property type="match status" value="1"/>
</dbReference>
<feature type="binding site" evidence="10">
    <location>
        <position position="42"/>
    </location>
    <ligand>
        <name>ATP</name>
        <dbReference type="ChEBI" id="CHEBI:30616"/>
    </ligand>
</feature>
<dbReference type="PROSITE" id="PS00108">
    <property type="entry name" value="PROTEIN_KINASE_ST"/>
    <property type="match status" value="1"/>
</dbReference>
<dbReference type="SMART" id="SM00220">
    <property type="entry name" value="S_TKc"/>
    <property type="match status" value="1"/>
</dbReference>
<keyword evidence="14" id="KW-1185">Reference proteome</keyword>
<dbReference type="PANTHER" id="PTHR24346:SF30">
    <property type="entry name" value="MATERNAL EMBRYONIC LEUCINE ZIPPER KINASE"/>
    <property type="match status" value="1"/>
</dbReference>
<sequence length="716" mass="80784">MGLEEYEELLKDYDVWETIGTGGFAKVKLAQHKLTGEKVAVKIMEKEELGEDLPRVQTEIAAMMNLSHQHVCTLYQVIETPKRIFMVLEYCPGGELFDYIVSKDRLEECEARVFFRQIVSAVAYVHGQGFAHRDLKPENLLIDENHNLKLIDFGLCAKPKGGLECRLQTCCGSPAYAAPELIRGKAYIGSEADLWSMGVLLYALLCGFLPFDDENVMVLYRKIQRGKYELPSWLSSSSIQLLNQLLQVEPKQRISIKELLVHPWLTQEYGCDVECHSRFTLHHLDHQCIAELTTWFGGNHKTMWCLVSEWKYDHLTACYLILVAMKASGRPPCLLSSPQLLTERPDHSTSISDVLTEIKTQQIQRSDHDEDLHPSCSKTDRCAIGAVDFEDVDDYFDDCPFTKFNSINGVVHTRPKSIDFDSPPPKRRRPPTGNKENGPVYGTPWPRRAMPSSLPPPPLFTTLPPGSPPVQSKQRHRQYDELRNPWPSLGIGLPSLQLKRPASEALDYLATPSYLRTKALEQPPGTPVFPQPSHAAYTVTPKTSSQPFEPEHASTSVLGSDWKMYSLDGKPDGVRLCTNLQKNKKSTKVLGSLERGLDKVLNILTPGKRFGSLRDGPRKARHHYNVTPVQGPTAEQILSDLVRVLRQKNINFFQKGYVLKCQTASDFGRVTMQFELEVCHLGRPQDLGIRRQRLKGMAESAPTLSNLAIPCTLHYL</sequence>
<keyword evidence="6" id="KW-0418">Kinase</keyword>
<dbReference type="EC" id="2.7.11.1" evidence="2"/>
<evidence type="ECO:0000256" key="9">
    <source>
        <dbReference type="ARBA" id="ARBA00048679"/>
    </source>
</evidence>
<evidence type="ECO:0000256" key="11">
    <source>
        <dbReference type="SAM" id="MobiDB-lite"/>
    </source>
</evidence>
<dbReference type="InterPro" id="IPR048637">
    <property type="entry name" value="MELK_UBA"/>
</dbReference>
<dbReference type="SUPFAM" id="SSF103243">
    <property type="entry name" value="KA1-like"/>
    <property type="match status" value="1"/>
</dbReference>
<dbReference type="GO" id="GO:0005524">
    <property type="term" value="F:ATP binding"/>
    <property type="evidence" value="ECO:0007669"/>
    <property type="project" value="UniProtKB-UniRule"/>
</dbReference>
<dbReference type="FunFam" id="1.10.510.10:FF:000901">
    <property type="entry name" value="Maternal embryonic leucine zipper kinase"/>
    <property type="match status" value="1"/>
</dbReference>
<evidence type="ECO:0000256" key="10">
    <source>
        <dbReference type="PROSITE-ProRule" id="PRU10141"/>
    </source>
</evidence>
<dbReference type="GO" id="GO:0005737">
    <property type="term" value="C:cytoplasm"/>
    <property type="evidence" value="ECO:0007669"/>
    <property type="project" value="TreeGrafter"/>
</dbReference>
<proteinExistence type="inferred from homology"/>
<feature type="domain" description="Protein kinase" evidence="12">
    <location>
        <begin position="13"/>
        <end position="265"/>
    </location>
</feature>
<dbReference type="GO" id="GO:0004674">
    <property type="term" value="F:protein serine/threonine kinase activity"/>
    <property type="evidence" value="ECO:0007669"/>
    <property type="project" value="UniProtKB-KW"/>
</dbReference>
<evidence type="ECO:0000256" key="8">
    <source>
        <dbReference type="ARBA" id="ARBA00047899"/>
    </source>
</evidence>
<keyword evidence="5 10" id="KW-0547">Nucleotide-binding</keyword>
<dbReference type="Pfam" id="PF21594">
    <property type="entry name" value="UBA_MELK"/>
    <property type="match status" value="1"/>
</dbReference>
<comment type="catalytic activity">
    <reaction evidence="9">
        <text>L-seryl-[protein] + ATP = O-phospho-L-seryl-[protein] + ADP + H(+)</text>
        <dbReference type="Rhea" id="RHEA:17989"/>
        <dbReference type="Rhea" id="RHEA-COMP:9863"/>
        <dbReference type="Rhea" id="RHEA-COMP:11604"/>
        <dbReference type="ChEBI" id="CHEBI:15378"/>
        <dbReference type="ChEBI" id="CHEBI:29999"/>
        <dbReference type="ChEBI" id="CHEBI:30616"/>
        <dbReference type="ChEBI" id="CHEBI:83421"/>
        <dbReference type="ChEBI" id="CHEBI:456216"/>
        <dbReference type="EC" id="2.7.11.1"/>
    </reaction>
</comment>
<organism evidence="13 14">
    <name type="scientific">Eptatretus burgeri</name>
    <name type="common">Inshore hagfish</name>
    <dbReference type="NCBI Taxonomy" id="7764"/>
    <lineage>
        <taxon>Eukaryota</taxon>
        <taxon>Metazoa</taxon>
        <taxon>Chordata</taxon>
        <taxon>Craniata</taxon>
        <taxon>Vertebrata</taxon>
        <taxon>Cyclostomata</taxon>
        <taxon>Myxini</taxon>
        <taxon>Myxiniformes</taxon>
        <taxon>Myxinidae</taxon>
        <taxon>Eptatretinae</taxon>
        <taxon>Eptatretus</taxon>
    </lineage>
</organism>
<dbReference type="GO" id="GO:0035556">
    <property type="term" value="P:intracellular signal transduction"/>
    <property type="evidence" value="ECO:0007669"/>
    <property type="project" value="TreeGrafter"/>
</dbReference>
<evidence type="ECO:0000256" key="2">
    <source>
        <dbReference type="ARBA" id="ARBA00012513"/>
    </source>
</evidence>
<dbReference type="FunFam" id="3.30.200.20:FF:000003">
    <property type="entry name" value="Non-specific serine/threonine protein kinase"/>
    <property type="match status" value="1"/>
</dbReference>
<comment type="catalytic activity">
    <reaction evidence="8">
        <text>L-threonyl-[protein] + ATP = O-phospho-L-threonyl-[protein] + ADP + H(+)</text>
        <dbReference type="Rhea" id="RHEA:46608"/>
        <dbReference type="Rhea" id="RHEA-COMP:11060"/>
        <dbReference type="Rhea" id="RHEA-COMP:11605"/>
        <dbReference type="ChEBI" id="CHEBI:15378"/>
        <dbReference type="ChEBI" id="CHEBI:30013"/>
        <dbReference type="ChEBI" id="CHEBI:30616"/>
        <dbReference type="ChEBI" id="CHEBI:61977"/>
        <dbReference type="ChEBI" id="CHEBI:456216"/>
        <dbReference type="EC" id="2.7.11.1"/>
    </reaction>
</comment>
<dbReference type="AlphaFoldDB" id="A0A8C4N347"/>
<evidence type="ECO:0000313" key="14">
    <source>
        <dbReference type="Proteomes" id="UP000694388"/>
    </source>
</evidence>
<evidence type="ECO:0000256" key="1">
    <source>
        <dbReference type="ARBA" id="ARBA00006234"/>
    </source>
</evidence>
<evidence type="ECO:0000256" key="5">
    <source>
        <dbReference type="ARBA" id="ARBA00022741"/>
    </source>
</evidence>
<evidence type="ECO:0000313" key="13">
    <source>
        <dbReference type="Ensembl" id="ENSEBUP00000000260.1"/>
    </source>
</evidence>
<dbReference type="SUPFAM" id="SSF56112">
    <property type="entry name" value="Protein kinase-like (PK-like)"/>
    <property type="match status" value="1"/>
</dbReference>
<name>A0A8C4N347_EPTBU</name>
<feature type="region of interest" description="Disordered" evidence="11">
    <location>
        <begin position="413"/>
        <end position="478"/>
    </location>
</feature>
<dbReference type="Proteomes" id="UP000694388">
    <property type="component" value="Unplaced"/>
</dbReference>
<dbReference type="InterPro" id="IPR000719">
    <property type="entry name" value="Prot_kinase_dom"/>
</dbReference>
<dbReference type="CDD" id="cd14078">
    <property type="entry name" value="STKc_MELK"/>
    <property type="match status" value="1"/>
</dbReference>
<dbReference type="GeneTree" id="ENSGT00940000154889"/>
<dbReference type="InterPro" id="IPR008271">
    <property type="entry name" value="Ser/Thr_kinase_AS"/>
</dbReference>
<accession>A0A8C4N347</accession>